<evidence type="ECO:0000313" key="3">
    <source>
        <dbReference type="EMBL" id="CAH3020769.1"/>
    </source>
</evidence>
<organism evidence="3 4">
    <name type="scientific">Porites evermanni</name>
    <dbReference type="NCBI Taxonomy" id="104178"/>
    <lineage>
        <taxon>Eukaryota</taxon>
        <taxon>Metazoa</taxon>
        <taxon>Cnidaria</taxon>
        <taxon>Anthozoa</taxon>
        <taxon>Hexacorallia</taxon>
        <taxon>Scleractinia</taxon>
        <taxon>Fungiina</taxon>
        <taxon>Poritidae</taxon>
        <taxon>Porites</taxon>
    </lineage>
</organism>
<proteinExistence type="predicted"/>
<protein>
    <recommendedName>
        <fullName evidence="2">PWWP domain-containing protein</fullName>
    </recommendedName>
</protein>
<sequence length="637" mass="71044">MACLQAGTVLTATVEQSLENCLLVYVKHKSKIFRGVLFDEKNAIVWRAPVDELNAGLVAVKGKITSGSTTLGDGASRWSTRQASLFYRRQNNKSFPCRRIPSLFSDVKVLTDADLIKESQGNSKNMVSKSGTSTKRPTALGDYKTKQGQLNKAKEISARKVTCASTQVTVKTSKCETKRKRKSSGQDICDRPSKKKPPTVSLQGVQKNTDNRQIKIECKSPKKSKLVSDETSTIESKNLTAESVSSTQYKILMTRPAVPTVPVGTHTNAQQQSSTVLVLKKVVPPAEREVNRLPVRKSLETVVSNLTDRNVIKNVCNDEVEEWENRSDETPILTVKLEKKGKDSVDIDNRRHSELHVKTAKCCAPNVMTDKDDFHSDEENSVGEINSATNQTDIQIESNSSDEHKRENKTSLLNTDVGFSGTQESKTENRGPIKRSARISERKAKIIASSLAAKDYLEKSDWLKGLEPERNQSSTISNALSLNSSNLSTVTTTNTEHQPNTEQQPQKHKTKSANNIKYTQRMTWQLQPQVTPTDNRNPVSVGDIVWGKVHGHPWWPGKVLAISGIRNEDSKNPWNRDAHVSWFGSNTSSIMPLHSLQLFLPNFAKRHKKRKKGFYRIAVREAQAALKLMADESCLAW</sequence>
<dbReference type="SMART" id="SM00293">
    <property type="entry name" value="PWWP"/>
    <property type="match status" value="1"/>
</dbReference>
<keyword evidence="4" id="KW-1185">Reference proteome</keyword>
<comment type="caution">
    <text evidence="3">The sequence shown here is derived from an EMBL/GenBank/DDBJ whole genome shotgun (WGS) entry which is preliminary data.</text>
</comment>
<reference evidence="3 4" key="1">
    <citation type="submission" date="2022-05" db="EMBL/GenBank/DDBJ databases">
        <authorList>
            <consortium name="Genoscope - CEA"/>
            <person name="William W."/>
        </authorList>
    </citation>
    <scope>NUCLEOTIDE SEQUENCE [LARGE SCALE GENOMIC DNA]</scope>
</reference>
<name>A0ABN8LU20_9CNID</name>
<feature type="compositionally biased region" description="Low complexity" evidence="1">
    <location>
        <begin position="473"/>
        <end position="495"/>
    </location>
</feature>
<dbReference type="Gene3D" id="2.30.30.140">
    <property type="match status" value="1"/>
</dbReference>
<accession>A0ABN8LU20</accession>
<feature type="domain" description="PWWP" evidence="2">
    <location>
        <begin position="541"/>
        <end position="602"/>
    </location>
</feature>
<dbReference type="PANTHER" id="PTHR16112">
    <property type="entry name" value="METHYL-CPG BINDING PROTEIN, DROSOPHILA"/>
    <property type="match status" value="1"/>
</dbReference>
<feature type="compositionally biased region" description="Polar residues" evidence="1">
    <location>
        <begin position="121"/>
        <end position="136"/>
    </location>
</feature>
<feature type="region of interest" description="Disordered" evidence="1">
    <location>
        <begin position="370"/>
        <end position="436"/>
    </location>
</feature>
<feature type="region of interest" description="Disordered" evidence="1">
    <location>
        <begin position="121"/>
        <end position="148"/>
    </location>
</feature>
<dbReference type="SUPFAM" id="SSF63748">
    <property type="entry name" value="Tudor/PWWP/MBT"/>
    <property type="match status" value="1"/>
</dbReference>
<dbReference type="Proteomes" id="UP001159427">
    <property type="component" value="Unassembled WGS sequence"/>
</dbReference>
<dbReference type="CDD" id="cd20140">
    <property type="entry name" value="PWWP_PWWP2"/>
    <property type="match status" value="1"/>
</dbReference>
<gene>
    <name evidence="3" type="ORF">PEVE_00008514</name>
</gene>
<feature type="region of interest" description="Disordered" evidence="1">
    <location>
        <begin position="172"/>
        <end position="203"/>
    </location>
</feature>
<evidence type="ECO:0000259" key="2">
    <source>
        <dbReference type="PROSITE" id="PS50812"/>
    </source>
</evidence>
<dbReference type="EMBL" id="CALNXI010000158">
    <property type="protein sequence ID" value="CAH3020769.1"/>
    <property type="molecule type" value="Genomic_DNA"/>
</dbReference>
<dbReference type="Pfam" id="PF00855">
    <property type="entry name" value="PWWP"/>
    <property type="match status" value="1"/>
</dbReference>
<feature type="compositionally biased region" description="Polar residues" evidence="1">
    <location>
        <begin position="383"/>
        <end position="399"/>
    </location>
</feature>
<evidence type="ECO:0000256" key="1">
    <source>
        <dbReference type="SAM" id="MobiDB-lite"/>
    </source>
</evidence>
<feature type="region of interest" description="Disordered" evidence="1">
    <location>
        <begin position="469"/>
        <end position="512"/>
    </location>
</feature>
<dbReference type="InterPro" id="IPR000313">
    <property type="entry name" value="PWWP_dom"/>
</dbReference>
<dbReference type="PROSITE" id="PS50812">
    <property type="entry name" value="PWWP"/>
    <property type="match status" value="1"/>
</dbReference>
<evidence type="ECO:0000313" key="4">
    <source>
        <dbReference type="Proteomes" id="UP001159427"/>
    </source>
</evidence>
<dbReference type="PANTHER" id="PTHR16112:SF22">
    <property type="entry name" value="PWWP DOMAIN-CONTAINING 2B"/>
    <property type="match status" value="1"/>
</dbReference>